<dbReference type="InterPro" id="IPR043128">
    <property type="entry name" value="Rev_trsase/Diguanyl_cyclase"/>
</dbReference>
<feature type="domain" description="Reverse transcriptase/retrotransposon-derived protein RNase H-like" evidence="1">
    <location>
        <begin position="44"/>
        <end position="83"/>
    </location>
</feature>
<dbReference type="InterPro" id="IPR051320">
    <property type="entry name" value="Viral_Replic_Matur_Polypro"/>
</dbReference>
<dbReference type="AlphaFoldDB" id="A0A9N9HE25"/>
<proteinExistence type="predicted"/>
<dbReference type="Pfam" id="PF17919">
    <property type="entry name" value="RT_RNaseH_2"/>
    <property type="match status" value="1"/>
</dbReference>
<comment type="caution">
    <text evidence="2">The sequence shown here is derived from an EMBL/GenBank/DDBJ whole genome shotgun (WGS) entry which is preliminary data.</text>
</comment>
<reference evidence="2" key="1">
    <citation type="submission" date="2021-06" db="EMBL/GenBank/DDBJ databases">
        <authorList>
            <person name="Kallberg Y."/>
            <person name="Tangrot J."/>
            <person name="Rosling A."/>
        </authorList>
    </citation>
    <scope>NUCLEOTIDE SEQUENCE</scope>
    <source>
        <strain evidence="2">87-6 pot B 2015</strain>
    </source>
</reference>
<evidence type="ECO:0000259" key="1">
    <source>
        <dbReference type="Pfam" id="PF17919"/>
    </source>
</evidence>
<evidence type="ECO:0000313" key="3">
    <source>
        <dbReference type="Proteomes" id="UP000789375"/>
    </source>
</evidence>
<accession>A0A9N9HE25</accession>
<dbReference type="InterPro" id="IPR043502">
    <property type="entry name" value="DNA/RNA_pol_sf"/>
</dbReference>
<protein>
    <submittedName>
        <fullName evidence="2">6817_t:CDS:1</fullName>
    </submittedName>
</protein>
<keyword evidence="3" id="KW-1185">Reference proteome</keyword>
<name>A0A9N9HE25_FUNMO</name>
<sequence length="83" mass="9615">MVDLPTPRNPKEVRMALGLFSYYQHFIQDFAKITGLLYELTKKNEGLGVVLAQRDDQKLKHPIAYASRKLSDLELKYTTTEKE</sequence>
<dbReference type="Proteomes" id="UP000789375">
    <property type="component" value="Unassembled WGS sequence"/>
</dbReference>
<evidence type="ECO:0000313" key="2">
    <source>
        <dbReference type="EMBL" id="CAG8677941.1"/>
    </source>
</evidence>
<dbReference type="EMBL" id="CAJVPP010006405">
    <property type="protein sequence ID" value="CAG8677941.1"/>
    <property type="molecule type" value="Genomic_DNA"/>
</dbReference>
<dbReference type="PANTHER" id="PTHR33064">
    <property type="entry name" value="POL PROTEIN"/>
    <property type="match status" value="1"/>
</dbReference>
<dbReference type="Gene3D" id="3.30.70.270">
    <property type="match status" value="1"/>
</dbReference>
<dbReference type="PANTHER" id="PTHR33064:SF37">
    <property type="entry name" value="RIBONUCLEASE H"/>
    <property type="match status" value="1"/>
</dbReference>
<dbReference type="InterPro" id="IPR041577">
    <property type="entry name" value="RT_RNaseH_2"/>
</dbReference>
<organism evidence="2 3">
    <name type="scientific">Funneliformis mosseae</name>
    <name type="common">Endomycorrhizal fungus</name>
    <name type="synonym">Glomus mosseae</name>
    <dbReference type="NCBI Taxonomy" id="27381"/>
    <lineage>
        <taxon>Eukaryota</taxon>
        <taxon>Fungi</taxon>
        <taxon>Fungi incertae sedis</taxon>
        <taxon>Mucoromycota</taxon>
        <taxon>Glomeromycotina</taxon>
        <taxon>Glomeromycetes</taxon>
        <taxon>Glomerales</taxon>
        <taxon>Glomeraceae</taxon>
        <taxon>Funneliformis</taxon>
    </lineage>
</organism>
<dbReference type="SUPFAM" id="SSF56672">
    <property type="entry name" value="DNA/RNA polymerases"/>
    <property type="match status" value="1"/>
</dbReference>
<gene>
    <name evidence="2" type="ORF">FMOSSE_LOCUS12734</name>
</gene>